<evidence type="ECO:0000313" key="3">
    <source>
        <dbReference type="Proteomes" id="UP000282613"/>
    </source>
</evidence>
<keyword evidence="3" id="KW-1185">Reference proteome</keyword>
<sequence length="76" mass="8857">MVCFILDSGFKGSKTGVTVAEMRVKQKMKKEVMALEQILNVVIQSMMTGTVRNVRMEKAKRKKKKKKKRKKKKKKK</sequence>
<evidence type="ECO:0000313" key="2">
    <source>
        <dbReference type="EMBL" id="VDK49175.1"/>
    </source>
</evidence>
<dbReference type="EMBL" id="UYRS01020629">
    <property type="protein sequence ID" value="VDK49175.1"/>
    <property type="molecule type" value="Genomic_DNA"/>
</dbReference>
<protein>
    <submittedName>
        <fullName evidence="4">SRP_SPB domain-containing protein</fullName>
    </submittedName>
</protein>
<name>A0A0R3WH08_TAEAS</name>
<organism evidence="4">
    <name type="scientific">Taenia asiatica</name>
    <name type="common">Asian tapeworm</name>
    <dbReference type="NCBI Taxonomy" id="60517"/>
    <lineage>
        <taxon>Eukaryota</taxon>
        <taxon>Metazoa</taxon>
        <taxon>Spiralia</taxon>
        <taxon>Lophotrochozoa</taxon>
        <taxon>Platyhelminthes</taxon>
        <taxon>Cestoda</taxon>
        <taxon>Eucestoda</taxon>
        <taxon>Cyclophyllidea</taxon>
        <taxon>Taeniidae</taxon>
        <taxon>Taenia</taxon>
    </lineage>
</organism>
<gene>
    <name evidence="2" type="ORF">TASK_LOCUS10152</name>
</gene>
<reference evidence="2 3" key="2">
    <citation type="submission" date="2018-11" db="EMBL/GenBank/DDBJ databases">
        <authorList>
            <consortium name="Pathogen Informatics"/>
        </authorList>
    </citation>
    <scope>NUCLEOTIDE SEQUENCE [LARGE SCALE GENOMIC DNA]</scope>
</reference>
<feature type="compositionally biased region" description="Basic residues" evidence="1">
    <location>
        <begin position="58"/>
        <end position="76"/>
    </location>
</feature>
<evidence type="ECO:0000256" key="1">
    <source>
        <dbReference type="SAM" id="MobiDB-lite"/>
    </source>
</evidence>
<dbReference type="WBParaSite" id="TASK_0001015101-mRNA-1">
    <property type="protein sequence ID" value="TASK_0001015101-mRNA-1"/>
    <property type="gene ID" value="TASK_0001015101"/>
</dbReference>
<proteinExistence type="predicted"/>
<reference evidence="4" key="1">
    <citation type="submission" date="2017-02" db="UniProtKB">
        <authorList>
            <consortium name="WormBaseParasite"/>
        </authorList>
    </citation>
    <scope>IDENTIFICATION</scope>
</reference>
<dbReference type="AlphaFoldDB" id="A0A0R3WH08"/>
<feature type="region of interest" description="Disordered" evidence="1">
    <location>
        <begin position="54"/>
        <end position="76"/>
    </location>
</feature>
<dbReference type="Proteomes" id="UP000282613">
    <property type="component" value="Unassembled WGS sequence"/>
</dbReference>
<evidence type="ECO:0000313" key="4">
    <source>
        <dbReference type="WBParaSite" id="TASK_0001015101-mRNA-1"/>
    </source>
</evidence>
<accession>A0A0R3WH08</accession>